<evidence type="ECO:0000259" key="4">
    <source>
        <dbReference type="Pfam" id="PF20570"/>
    </source>
</evidence>
<feature type="compositionally biased region" description="Gly residues" evidence="2">
    <location>
        <begin position="298"/>
        <end position="309"/>
    </location>
</feature>
<dbReference type="RefSeq" id="WP_113630923.1">
    <property type="nucleotide sequence ID" value="NZ_QHCV01000055.1"/>
</dbReference>
<feature type="transmembrane region" description="Helical" evidence="3">
    <location>
        <begin position="21"/>
        <end position="40"/>
    </location>
</feature>
<name>A0A364V5D4_9CORY</name>
<evidence type="ECO:0000256" key="2">
    <source>
        <dbReference type="SAM" id="MobiDB-lite"/>
    </source>
</evidence>
<proteinExistence type="predicted"/>
<evidence type="ECO:0000313" key="5">
    <source>
        <dbReference type="EMBL" id="RAV31831.1"/>
    </source>
</evidence>
<organism evidence="5 6">
    <name type="scientific">Corynebacterium heidelbergense</name>
    <dbReference type="NCBI Taxonomy" id="2055947"/>
    <lineage>
        <taxon>Bacteria</taxon>
        <taxon>Bacillati</taxon>
        <taxon>Actinomycetota</taxon>
        <taxon>Actinomycetes</taxon>
        <taxon>Mycobacteriales</taxon>
        <taxon>Corynebacteriaceae</taxon>
        <taxon>Corynebacterium</taxon>
    </lineage>
</organism>
<protein>
    <recommendedName>
        <fullName evidence="4">DUF6779 domain-containing protein</fullName>
    </recommendedName>
</protein>
<accession>A0A364V5D4</accession>
<feature type="coiled-coil region" evidence="1">
    <location>
        <begin position="108"/>
        <end position="139"/>
    </location>
</feature>
<dbReference type="AlphaFoldDB" id="A0A364V5D4"/>
<feature type="compositionally biased region" description="Basic and acidic residues" evidence="2">
    <location>
        <begin position="370"/>
        <end position="380"/>
    </location>
</feature>
<keyword evidence="1" id="KW-0175">Coiled coil</keyword>
<dbReference type="Pfam" id="PF20570">
    <property type="entry name" value="DUF6779"/>
    <property type="match status" value="1"/>
</dbReference>
<keyword evidence="3" id="KW-0812">Transmembrane</keyword>
<keyword evidence="3" id="KW-1133">Transmembrane helix</keyword>
<feature type="domain" description="DUF6779" evidence="4">
    <location>
        <begin position="46"/>
        <end position="154"/>
    </location>
</feature>
<evidence type="ECO:0000313" key="6">
    <source>
        <dbReference type="Proteomes" id="UP000251577"/>
    </source>
</evidence>
<dbReference type="InterPro" id="IPR046706">
    <property type="entry name" value="DUF6779"/>
</dbReference>
<keyword evidence="6" id="KW-1185">Reference proteome</keyword>
<feature type="transmembrane region" description="Helical" evidence="3">
    <location>
        <begin position="46"/>
        <end position="67"/>
    </location>
</feature>
<dbReference type="Proteomes" id="UP000251577">
    <property type="component" value="Unassembled WGS sequence"/>
</dbReference>
<dbReference type="EMBL" id="QHCV01000055">
    <property type="protein sequence ID" value="RAV31831.1"/>
    <property type="molecule type" value="Genomic_DNA"/>
</dbReference>
<feature type="region of interest" description="Disordered" evidence="2">
    <location>
        <begin position="156"/>
        <end position="398"/>
    </location>
</feature>
<gene>
    <name evidence="5" type="ORF">DLJ54_06325</name>
</gene>
<feature type="compositionally biased region" description="Polar residues" evidence="2">
    <location>
        <begin position="224"/>
        <end position="236"/>
    </location>
</feature>
<sequence>MISEPRQNYNSASDSSGVSKALMVGLIVLAVAASILMLFFDSQLWLRIAVIAALWAAVLGLVLVSKYSSQLSAQRKRAHQVEESHRAQLTRAEESHRARELELEREYSQRLRSERDQHLEELRQELAAMRVQLAELTGEDLTEEQTALRARAERIIELEQPRPQGQRVQAGGSGQRPEPRTGATQAPPAGIGERGGEESQRKVPGFSTGSFAAVRWGGGDADETSQIPLVVDTSNVPGRDGSSAGSANHRGPQRGGAPQSGQQAPTANRFERGQQQPGGPASAGGGAPAGTAAPVGGAARGGAVGGAARGGSAPAQQAPAARPSATQPTGSGFAAAGSAAPAGSGSSHHGHHERQTPEQFPPTGQYQPPEETHGRRRVDESPAGLTVAELMNRFKKNS</sequence>
<comment type="caution">
    <text evidence="5">The sequence shown here is derived from an EMBL/GenBank/DDBJ whole genome shotgun (WGS) entry which is preliminary data.</text>
</comment>
<reference evidence="5 6" key="1">
    <citation type="journal article" date="2018" name="Syst. Appl. Microbiol.">
        <title>Corynebacterium heidelbergense sp. nov., isolated from the preen glands of Egyptian geese (Alopochen aegyptiacus).</title>
        <authorList>
            <person name="Braun M.S."/>
            <person name="Wang E."/>
            <person name="Zimmermann S."/>
            <person name="Wink M."/>
        </authorList>
    </citation>
    <scope>NUCLEOTIDE SEQUENCE [LARGE SCALE GENOMIC DNA]</scope>
    <source>
        <strain evidence="5 6">647</strain>
    </source>
</reference>
<evidence type="ECO:0000256" key="3">
    <source>
        <dbReference type="SAM" id="Phobius"/>
    </source>
</evidence>
<keyword evidence="3" id="KW-0472">Membrane</keyword>
<feature type="compositionally biased region" description="Low complexity" evidence="2">
    <location>
        <begin position="310"/>
        <end position="347"/>
    </location>
</feature>
<evidence type="ECO:0000256" key="1">
    <source>
        <dbReference type="SAM" id="Coils"/>
    </source>
</evidence>